<name>A0ABW8V5W4_9PROT</name>
<comment type="caution">
    <text evidence="1">The sequence shown here is derived from an EMBL/GenBank/DDBJ whole genome shotgun (WGS) entry which is preliminary data.</text>
</comment>
<proteinExistence type="predicted"/>
<evidence type="ECO:0000313" key="2">
    <source>
        <dbReference type="Proteomes" id="UP001628281"/>
    </source>
</evidence>
<dbReference type="EMBL" id="JBJLSN010000011">
    <property type="protein sequence ID" value="MFL7901588.1"/>
    <property type="molecule type" value="Genomic_DNA"/>
</dbReference>
<organism evidence="1 2">
    <name type="scientific">Azospirillum argentinense</name>
    <dbReference type="NCBI Taxonomy" id="2970906"/>
    <lineage>
        <taxon>Bacteria</taxon>
        <taxon>Pseudomonadati</taxon>
        <taxon>Pseudomonadota</taxon>
        <taxon>Alphaproteobacteria</taxon>
        <taxon>Rhodospirillales</taxon>
        <taxon>Azospirillaceae</taxon>
        <taxon>Azospirillum</taxon>
    </lineage>
</organism>
<dbReference type="RefSeq" id="WP_407824051.1">
    <property type="nucleotide sequence ID" value="NZ_JBJLSN010000011.1"/>
</dbReference>
<dbReference type="Proteomes" id="UP001628281">
    <property type="component" value="Unassembled WGS sequence"/>
</dbReference>
<accession>A0ABW8V5W4</accession>
<sequence>MSWLIENFGTIYVVASSVVGTAAVIASVTPTPKDDEWVAKARKVLDMLAFNVGNARNR</sequence>
<keyword evidence="2" id="KW-1185">Reference proteome</keyword>
<reference evidence="1 2" key="1">
    <citation type="submission" date="2024-11" db="EMBL/GenBank/DDBJ databases">
        <title>Draft genome sequences of two bacteria associated to sugarcane roots in Colombia.</title>
        <authorList>
            <person name="Pardo-Diaz S."/>
            <person name="Masmela-Mendoza J."/>
            <person name="Delgadillo-Duran P."/>
            <person name="Bautista E.J."/>
            <person name="Rojas-Tapias D.F."/>
        </authorList>
    </citation>
    <scope>NUCLEOTIDE SEQUENCE [LARGE SCALE GENOMIC DNA]</scope>
    <source>
        <strain evidence="1 2">Ap18</strain>
    </source>
</reference>
<gene>
    <name evidence="1" type="ORF">ACJ41P_10675</name>
</gene>
<protein>
    <submittedName>
        <fullName evidence="1">Uncharacterized protein</fullName>
    </submittedName>
</protein>
<evidence type="ECO:0000313" key="1">
    <source>
        <dbReference type="EMBL" id="MFL7901588.1"/>
    </source>
</evidence>